<dbReference type="EMBL" id="JAHBBD010000001">
    <property type="protein sequence ID" value="MBW3081965.1"/>
    <property type="molecule type" value="Genomic_DNA"/>
</dbReference>
<feature type="compositionally biased region" description="Basic residues" evidence="1">
    <location>
        <begin position="81"/>
        <end position="99"/>
    </location>
</feature>
<evidence type="ECO:0000313" key="3">
    <source>
        <dbReference type="Proteomes" id="UP000812844"/>
    </source>
</evidence>
<gene>
    <name evidence="2" type="ORF">KIH73_00965</name>
</gene>
<keyword evidence="3" id="KW-1185">Reference proteome</keyword>
<comment type="caution">
    <text evidence="2">The sequence shown here is derived from an EMBL/GenBank/DDBJ whole genome shotgun (WGS) entry which is preliminary data.</text>
</comment>
<dbReference type="RefSeq" id="WP_219079640.1">
    <property type="nucleotide sequence ID" value="NZ_JAHBBD010000001.1"/>
</dbReference>
<feature type="region of interest" description="Disordered" evidence="1">
    <location>
        <begin position="81"/>
        <end position="104"/>
    </location>
</feature>
<dbReference type="Proteomes" id="UP000812844">
    <property type="component" value="Unassembled WGS sequence"/>
</dbReference>
<evidence type="ECO:0008006" key="4">
    <source>
        <dbReference type="Google" id="ProtNLM"/>
    </source>
</evidence>
<evidence type="ECO:0000256" key="1">
    <source>
        <dbReference type="SAM" id="MobiDB-lite"/>
    </source>
</evidence>
<accession>A0ABS6W725</accession>
<protein>
    <recommendedName>
        <fullName evidence="4">Transposase</fullName>
    </recommendedName>
</protein>
<evidence type="ECO:0000313" key="2">
    <source>
        <dbReference type="EMBL" id="MBW3081965.1"/>
    </source>
</evidence>
<proteinExistence type="predicted"/>
<reference evidence="2 3" key="1">
    <citation type="submission" date="2021-05" db="EMBL/GenBank/DDBJ databases">
        <title>Phylogenetic classification of ten novel species belonging to the genus Bifidobacterium comprising B. colchicus sp. nov., B. abeli sp. nov., B. bicoloris sp. nov., B. guerezis sp. nov., B. rosaliae sp. nov., B. santillanensis sp. nov., B. argentati sp. nov., B. amazzoni sp. nov., B. pluviali sp. nov., and B. pinnaculum sp. nov.</title>
        <authorList>
            <person name="Lugli G.A."/>
            <person name="Ruiz Garcia L."/>
            <person name="Margolles A."/>
            <person name="Ventura M."/>
        </authorList>
    </citation>
    <scope>NUCLEOTIDE SEQUENCE [LARGE SCALE GENOMIC DNA]</scope>
    <source>
        <strain evidence="2 3">6T3</strain>
    </source>
</reference>
<organism evidence="2 3">
    <name type="scientific">Bifidobacterium phasiani</name>
    <dbReference type="NCBI Taxonomy" id="2834431"/>
    <lineage>
        <taxon>Bacteria</taxon>
        <taxon>Bacillati</taxon>
        <taxon>Actinomycetota</taxon>
        <taxon>Actinomycetes</taxon>
        <taxon>Bifidobacteriales</taxon>
        <taxon>Bifidobacteriaceae</taxon>
        <taxon>Bifidobacterium</taxon>
    </lineage>
</organism>
<name>A0ABS6W725_9BIFI</name>
<sequence>MQAAPDKLRADLRRHYGLNLSHPDIGVLDLADLAANLPQDSMAWAAVNPQAEWTTGEWMTARMIDALEFIAWTKTKESTRKGARWKTRLARPGKKHHDRKPATTPSWSIQHIDMMLSLPRTA</sequence>